<dbReference type="KEGG" id="fia:NA23_04805"/>
<evidence type="ECO:0000313" key="2">
    <source>
        <dbReference type="EMBL" id="AMW32668.1"/>
    </source>
</evidence>
<dbReference type="RefSeq" id="WP_033190886.1">
    <property type="nucleotide sequence ID" value="NZ_CP014334.2"/>
</dbReference>
<dbReference type="EMBL" id="CP014334">
    <property type="protein sequence ID" value="AMW32668.1"/>
    <property type="molecule type" value="Genomic_DNA"/>
</dbReference>
<accession>A0AAI8CLL0</accession>
<feature type="transmembrane region" description="Helical" evidence="1">
    <location>
        <begin position="12"/>
        <end position="34"/>
    </location>
</feature>
<dbReference type="AlphaFoldDB" id="A0AAI8CLL0"/>
<keyword evidence="1" id="KW-1133">Transmembrane helix</keyword>
<keyword evidence="1" id="KW-0812">Transmembrane</keyword>
<dbReference type="InterPro" id="IPR013783">
    <property type="entry name" value="Ig-like_fold"/>
</dbReference>
<dbReference type="InterPro" id="IPR036116">
    <property type="entry name" value="FN3_sf"/>
</dbReference>
<name>A0AAI8CLL0_FERIS</name>
<dbReference type="SUPFAM" id="SSF49265">
    <property type="entry name" value="Fibronectin type III"/>
    <property type="match status" value="1"/>
</dbReference>
<dbReference type="PROSITE" id="PS51257">
    <property type="entry name" value="PROKAR_LIPOPROTEIN"/>
    <property type="match status" value="1"/>
</dbReference>
<keyword evidence="1" id="KW-0472">Membrane</keyword>
<dbReference type="InterPro" id="IPR011044">
    <property type="entry name" value="Quino_amine_DH_bsu"/>
</dbReference>
<dbReference type="CDD" id="cd00063">
    <property type="entry name" value="FN3"/>
    <property type="match status" value="1"/>
</dbReference>
<protein>
    <recommendedName>
        <fullName evidence="4">Fibronectin type-III domain-containing protein</fullName>
    </recommendedName>
</protein>
<dbReference type="InterPro" id="IPR003961">
    <property type="entry name" value="FN3_dom"/>
</dbReference>
<evidence type="ECO:0008006" key="4">
    <source>
        <dbReference type="Google" id="ProtNLM"/>
    </source>
</evidence>
<dbReference type="Proteomes" id="UP000093740">
    <property type="component" value="Chromosome"/>
</dbReference>
<keyword evidence="3" id="KW-1185">Reference proteome</keyword>
<dbReference type="SUPFAM" id="SSF50969">
    <property type="entry name" value="YVTN repeat-like/Quinoprotein amine dehydrogenase"/>
    <property type="match status" value="1"/>
</dbReference>
<evidence type="ECO:0000313" key="3">
    <source>
        <dbReference type="Proteomes" id="UP000093740"/>
    </source>
</evidence>
<sequence length="1008" mass="112659">MKARLKTKTYTFLGMCALSIFVALSFLFSCTYAPKPEFGSIQYDGKVYSDFSTPISVVRSKNIVVNMKTSGDYRYTYKLDGITLIESTTTNFLLLKDHNSKLPLSKEFFINTHTLTIVVTVSGRSESLSVPIRIVNQKPVVIIAKKGDKQISISIIEPDGDTIKEKSIKLYKDDKEISTLSEGDIDVSRYSPGKYKIMVSVSDEFDESEQAEYSFEIQAGGAIQETNVPPTVKIVQPFQNESTPPNLVLRYVGADENTGDILVYDVDVAKAGDSNVLIQARKTKSNEIVIPNLERNTTYVATVTVYDLAGASATDSVTFKTSSKENYLYVNAKDFGGKSLLSILKVTDLERISTVGSWTYDGSIEDFDVVEDFIYVTSGYDLIIINSRDKYKPKTVGTLKFESTLSAIRVYKTYGIVGVGYDKIEVVNLTTPSSPSVFSTKAGERLFSFTIPTLYTKKNGVKKDSINITQGRINDIVLFGDKAYIAADLAGIWELDLSVLPNITIKDIKNVVPGDYSCIDVGTVNDECVLAFGEGNTAGIVKLPIATTPVATKLDYTFDTPVRRVRIHNGKIFILTMDRFYEWDGSASTQPTLIRNIRGSNLHDFYFLYEKDGTENCLLFDEVRGMWRFRKFGTKYELYEPNKIYSSKDHVQYGKFIFLIGDGFVGNNLDGEGLYAIDARDPYNYIVQDYLLGEYEKIKLNPYGLNPKIAVQKKSENKIILYDYRTENLDFSTDTTLDLSSYSKVYDFAIDSRNNIYALVLDGTTSKVVRFDYNTFTKSAETTLPGTISQALPYVSSPVETVEPKNIELAIDNLSKSKETLAVLVALGRAGSMKLSADLNSASSTIFTRYYSVQKEQDSYTLKKYNPGFDQKIIADKYFDRIYVADGEYNGVWLMDRNGVNLLDADEDKLSSIPLFEGAPARNISWFGNKLFVAGGGFGYKIVDVYQKKPVAEVNFSGLTYTFNLTSNDDKYLFVSTDSGLILYDISNLSNITPLFTLSMPMFKVIGR</sequence>
<gene>
    <name evidence="2" type="ORF">NA23_04805</name>
</gene>
<reference evidence="2 3" key="1">
    <citation type="journal article" date="2015" name="Stand. Genomic Sci.">
        <title>Genome sequence of a native-feather degrading extremely thermophilic Eubacterium, Fervidobacterium islandicum AW-1.</title>
        <authorList>
            <person name="Lee Y.J."/>
            <person name="Jeong H."/>
            <person name="Park G.S."/>
            <person name="Kwak Y."/>
            <person name="Lee S.J."/>
            <person name="Lee S.J."/>
            <person name="Park M.K."/>
            <person name="Kim J.Y."/>
            <person name="Kang H.K."/>
            <person name="Shin J.H."/>
            <person name="Lee D.W."/>
        </authorList>
    </citation>
    <scope>NUCLEOTIDE SEQUENCE [LARGE SCALE GENOMIC DNA]</scope>
    <source>
        <strain evidence="2 3">AW-1</strain>
    </source>
</reference>
<evidence type="ECO:0000256" key="1">
    <source>
        <dbReference type="SAM" id="Phobius"/>
    </source>
</evidence>
<dbReference type="Gene3D" id="2.60.40.10">
    <property type="entry name" value="Immunoglobulins"/>
    <property type="match status" value="1"/>
</dbReference>
<organism evidence="2 3">
    <name type="scientific">Fervidobacterium islandicum</name>
    <dbReference type="NCBI Taxonomy" id="2423"/>
    <lineage>
        <taxon>Bacteria</taxon>
        <taxon>Thermotogati</taxon>
        <taxon>Thermotogota</taxon>
        <taxon>Thermotogae</taxon>
        <taxon>Thermotogales</taxon>
        <taxon>Fervidobacteriaceae</taxon>
        <taxon>Fervidobacterium</taxon>
    </lineage>
</organism>
<proteinExistence type="predicted"/>